<feature type="site" description="Involved in the stabilization of negative charge on the oxyanion by the formation of the oxyanion hole" evidence="13">
    <location>
        <position position="116"/>
    </location>
</feature>
<feature type="site" description="Involved in the stabilization of negative charge on the oxyanion by the formation of the oxyanion hole" evidence="13">
    <location>
        <position position="115"/>
    </location>
</feature>
<evidence type="ECO:0000256" key="12">
    <source>
        <dbReference type="ARBA" id="ARBA00054976"/>
    </source>
</evidence>
<feature type="site" description="Cleavage; by autolysis" evidence="13">
    <location>
        <begin position="190"/>
        <end position="191"/>
    </location>
</feature>
<feature type="active site" description="Nucleophile" evidence="13">
    <location>
        <position position="191"/>
    </location>
</feature>
<evidence type="ECO:0000256" key="7">
    <source>
        <dbReference type="ARBA" id="ARBA00022813"/>
    </source>
</evidence>
<dbReference type="NCBIfam" id="NF003802">
    <property type="entry name" value="PRK05388.1"/>
    <property type="match status" value="1"/>
</dbReference>
<dbReference type="FunFam" id="3.10.20.340:FF:000001">
    <property type="entry name" value="Arginine biosynthesis bifunctional protein ArgJ, chloroplastic"/>
    <property type="match status" value="1"/>
</dbReference>
<dbReference type="EC" id="2.3.1.1" evidence="13"/>
<feature type="binding site" evidence="13">
    <location>
        <position position="403"/>
    </location>
    <ligand>
        <name>substrate</name>
    </ligand>
</feature>
<keyword evidence="6 13" id="KW-0808">Transferase</keyword>
<comment type="subunit">
    <text evidence="3 13">Heterotetramer of two alpha and two beta chains.</text>
</comment>
<reference evidence="14 15" key="1">
    <citation type="submission" date="2013-12" db="EMBL/GenBank/DDBJ databases">
        <title>Comparative genomics of Petrotoga isolates.</title>
        <authorList>
            <person name="Nesbo C.L."/>
            <person name="Charchuk R."/>
            <person name="Chow K."/>
        </authorList>
    </citation>
    <scope>NUCLEOTIDE SEQUENCE [LARGE SCALE GENOMIC DNA]</scope>
    <source>
        <strain evidence="14 15">DSM 13574</strain>
    </source>
</reference>
<feature type="chain" id="PRO_5023490012" description="Arginine biosynthesis bifunctional protein ArgJ beta chain" evidence="13">
    <location>
        <begin position="191"/>
        <end position="408"/>
    </location>
</feature>
<comment type="pathway">
    <text evidence="13">Amino-acid biosynthesis; L-arginine biosynthesis; N(2)-acetyl-L-ornithine from L-glutamate: step 1/4.</text>
</comment>
<dbReference type="GO" id="GO:0004358">
    <property type="term" value="F:L-glutamate N-acetyltransferase activity, acting on acetyl-L-ornithine as donor"/>
    <property type="evidence" value="ECO:0007669"/>
    <property type="project" value="UniProtKB-UniRule"/>
</dbReference>
<evidence type="ECO:0000256" key="1">
    <source>
        <dbReference type="ARBA" id="ARBA00004496"/>
    </source>
</evidence>
<evidence type="ECO:0000256" key="4">
    <source>
        <dbReference type="ARBA" id="ARBA00022571"/>
    </source>
</evidence>
<dbReference type="EMBL" id="AZRL01000021">
    <property type="protein sequence ID" value="PNR95449.1"/>
    <property type="molecule type" value="Genomic_DNA"/>
</dbReference>
<sequence length="408" mass="44468">MESTEIIQEDIVLPLGFKVWGIHCGIKKFKKDLGLIYSEKKANASAVFTTNKVKAAPVLLSMKNIKNNEIQAVIVNSGNANACTGTKGYSDAVSMAEKTAQILNLKSEDVFVCSTGVIGVPLPIEKILNGIESLAKNHNFENNDLVSFAQAIMTTDTFPKIYSTQVVIGGKKITLTGVAKGSGMIHPNMATMLSFILTDANISKSALNKALKQTVDDSFNLITVDGDTSTNDTVLILANKQANNQEIIEDSHEYKLFQKALYEVVESLAKKIVIDGEGATKFFEVQVKNAKTKEDAKLISRSIAKSNLVKTAIHGEDANWGRVLAAAGYSGGNFDPDKVDVWFQSCLGKIQPCQDGHFIEFNEINAKEILSEKELKIIVDLKDGEENAKSWGCDLTSKYVEINGGYRT</sequence>
<evidence type="ECO:0000256" key="10">
    <source>
        <dbReference type="ARBA" id="ARBA00048372"/>
    </source>
</evidence>
<gene>
    <name evidence="13" type="primary">argJ</name>
    <name evidence="14" type="ORF">X929_07545</name>
</gene>
<dbReference type="UniPathway" id="UPA00068">
    <property type="reaction ID" value="UER00106"/>
</dbReference>
<name>A0A2K1NY42_9BACT</name>
<comment type="catalytic activity">
    <reaction evidence="11 13">
        <text>N(2)-acetyl-L-ornithine + L-glutamate = N-acetyl-L-glutamate + L-ornithine</text>
        <dbReference type="Rhea" id="RHEA:15349"/>
        <dbReference type="ChEBI" id="CHEBI:29985"/>
        <dbReference type="ChEBI" id="CHEBI:44337"/>
        <dbReference type="ChEBI" id="CHEBI:46911"/>
        <dbReference type="ChEBI" id="CHEBI:57805"/>
        <dbReference type="EC" id="2.3.1.35"/>
    </reaction>
</comment>
<dbReference type="GO" id="GO:0005737">
    <property type="term" value="C:cytoplasm"/>
    <property type="evidence" value="ECO:0007669"/>
    <property type="project" value="UniProtKB-SubCell"/>
</dbReference>
<dbReference type="Gene3D" id="3.10.20.340">
    <property type="entry name" value="ArgJ beta chain, C-terminal domain"/>
    <property type="match status" value="1"/>
</dbReference>
<evidence type="ECO:0000256" key="13">
    <source>
        <dbReference type="HAMAP-Rule" id="MF_01106"/>
    </source>
</evidence>
<dbReference type="InterPro" id="IPR016117">
    <property type="entry name" value="ArgJ-like_dom_sf"/>
</dbReference>
<dbReference type="GO" id="GO:0006592">
    <property type="term" value="P:ornithine biosynthetic process"/>
    <property type="evidence" value="ECO:0007669"/>
    <property type="project" value="TreeGrafter"/>
</dbReference>
<dbReference type="Gene3D" id="3.30.2330.10">
    <property type="entry name" value="arginine biosynthesis bifunctional protein suprefamily"/>
    <property type="match status" value="1"/>
</dbReference>
<dbReference type="GO" id="GO:0004042">
    <property type="term" value="F:L-glutamate N-acetyltransferase activity"/>
    <property type="evidence" value="ECO:0007669"/>
    <property type="project" value="UniProtKB-UniRule"/>
</dbReference>
<feature type="binding site" evidence="13">
    <location>
        <position position="277"/>
    </location>
    <ligand>
        <name>substrate</name>
    </ligand>
</feature>
<dbReference type="SUPFAM" id="SSF56266">
    <property type="entry name" value="DmpA/ArgJ-like"/>
    <property type="match status" value="1"/>
</dbReference>
<dbReference type="GO" id="GO:0006526">
    <property type="term" value="P:L-arginine biosynthetic process"/>
    <property type="evidence" value="ECO:0007669"/>
    <property type="project" value="UniProtKB-UniRule"/>
</dbReference>
<comment type="pathway">
    <text evidence="13">Amino-acid biosynthesis; L-arginine biosynthesis; L-ornithine and N-acetyl-L-glutamate from L-glutamate and N(2)-acetyl-L-ornithine (cyclic): step 1/1.</text>
</comment>
<dbReference type="InterPro" id="IPR042195">
    <property type="entry name" value="ArgJ_beta_C"/>
</dbReference>
<evidence type="ECO:0000313" key="15">
    <source>
        <dbReference type="Proteomes" id="UP000236434"/>
    </source>
</evidence>
<keyword evidence="8 13" id="KW-0511">Multifunctional enzyme</keyword>
<dbReference type="Pfam" id="PF01960">
    <property type="entry name" value="ArgJ"/>
    <property type="match status" value="1"/>
</dbReference>
<dbReference type="Gene3D" id="3.60.70.12">
    <property type="entry name" value="L-amino peptidase D-ALA esterase/amidase"/>
    <property type="match status" value="1"/>
</dbReference>
<keyword evidence="13" id="KW-0963">Cytoplasm</keyword>
<feature type="binding site" evidence="13">
    <location>
        <position position="408"/>
    </location>
    <ligand>
        <name>substrate</name>
    </ligand>
</feature>
<dbReference type="NCBIfam" id="TIGR00120">
    <property type="entry name" value="ArgJ"/>
    <property type="match status" value="1"/>
</dbReference>
<dbReference type="Proteomes" id="UP000236434">
    <property type="component" value="Unassembled WGS sequence"/>
</dbReference>
<keyword evidence="4 13" id="KW-0055">Arginine biosynthesis</keyword>
<evidence type="ECO:0000256" key="9">
    <source>
        <dbReference type="ARBA" id="ARBA00023315"/>
    </source>
</evidence>
<dbReference type="FunFam" id="3.60.70.12:FF:000001">
    <property type="entry name" value="Arginine biosynthesis bifunctional protein ArgJ, chloroplastic"/>
    <property type="match status" value="1"/>
</dbReference>
<evidence type="ECO:0000256" key="5">
    <source>
        <dbReference type="ARBA" id="ARBA00022605"/>
    </source>
</evidence>
<comment type="catalytic activity">
    <reaction evidence="10 13">
        <text>L-glutamate + acetyl-CoA = N-acetyl-L-glutamate + CoA + H(+)</text>
        <dbReference type="Rhea" id="RHEA:24292"/>
        <dbReference type="ChEBI" id="CHEBI:15378"/>
        <dbReference type="ChEBI" id="CHEBI:29985"/>
        <dbReference type="ChEBI" id="CHEBI:44337"/>
        <dbReference type="ChEBI" id="CHEBI:57287"/>
        <dbReference type="ChEBI" id="CHEBI:57288"/>
        <dbReference type="EC" id="2.3.1.1"/>
    </reaction>
</comment>
<keyword evidence="9 13" id="KW-0012">Acyltransferase</keyword>
<organism evidence="14 15">
    <name type="scientific">Petrotoga olearia DSM 13574</name>
    <dbReference type="NCBI Taxonomy" id="1122955"/>
    <lineage>
        <taxon>Bacteria</taxon>
        <taxon>Thermotogati</taxon>
        <taxon>Thermotogota</taxon>
        <taxon>Thermotogae</taxon>
        <taxon>Petrotogales</taxon>
        <taxon>Petrotogaceae</taxon>
        <taxon>Petrotoga</taxon>
    </lineage>
</organism>
<dbReference type="OrthoDB" id="9804242at2"/>
<evidence type="ECO:0000256" key="8">
    <source>
        <dbReference type="ARBA" id="ARBA00023268"/>
    </source>
</evidence>
<proteinExistence type="inferred from homology"/>
<feature type="binding site" evidence="13">
    <location>
        <position position="191"/>
    </location>
    <ligand>
        <name>substrate</name>
    </ligand>
</feature>
<feature type="binding site" evidence="13">
    <location>
        <position position="154"/>
    </location>
    <ligand>
        <name>substrate</name>
    </ligand>
</feature>
<dbReference type="AlphaFoldDB" id="A0A2K1NY42"/>
<comment type="caution">
    <text evidence="14">The sequence shown here is derived from an EMBL/GenBank/DDBJ whole genome shotgun (WGS) entry which is preliminary data.</text>
</comment>
<evidence type="ECO:0000256" key="6">
    <source>
        <dbReference type="ARBA" id="ARBA00022679"/>
    </source>
</evidence>
<evidence type="ECO:0000256" key="11">
    <source>
        <dbReference type="ARBA" id="ARBA00049439"/>
    </source>
</evidence>
<dbReference type="PANTHER" id="PTHR23100:SF0">
    <property type="entry name" value="ARGININE BIOSYNTHESIS BIFUNCTIONAL PROTEIN ARGJ, MITOCHONDRIAL"/>
    <property type="match status" value="1"/>
</dbReference>
<comment type="subcellular location">
    <subcellularLocation>
        <location evidence="1 13">Cytoplasm</location>
    </subcellularLocation>
</comment>
<protein>
    <recommendedName>
        <fullName evidence="13">Arginine biosynthesis bifunctional protein ArgJ</fullName>
    </recommendedName>
    <domain>
        <recommendedName>
            <fullName evidence="13">Glutamate N-acetyltransferase</fullName>
            <ecNumber evidence="13">2.3.1.35</ecNumber>
        </recommendedName>
        <alternativeName>
            <fullName evidence="13">Ornithine acetyltransferase</fullName>
            <shortName evidence="13">OATase</shortName>
        </alternativeName>
        <alternativeName>
            <fullName evidence="13">Ornithine transacetylase</fullName>
        </alternativeName>
    </domain>
    <domain>
        <recommendedName>
            <fullName evidence="13">Amino-acid acetyltransferase</fullName>
            <ecNumber evidence="13">2.3.1.1</ecNumber>
        </recommendedName>
        <alternativeName>
            <fullName evidence="13">N-acetylglutamate synthase</fullName>
            <shortName evidence="13">AGSase</shortName>
        </alternativeName>
    </domain>
    <component>
        <recommendedName>
            <fullName evidence="13">Arginine biosynthesis bifunctional protein ArgJ alpha chain</fullName>
        </recommendedName>
    </component>
    <component>
        <recommendedName>
            <fullName evidence="13">Arginine biosynthesis bifunctional protein ArgJ beta chain</fullName>
        </recommendedName>
    </component>
</protein>
<dbReference type="CDD" id="cd02152">
    <property type="entry name" value="OAT"/>
    <property type="match status" value="1"/>
</dbReference>
<dbReference type="EC" id="2.3.1.35" evidence="13"/>
<feature type="binding site" evidence="13">
    <location>
        <position position="180"/>
    </location>
    <ligand>
        <name>substrate</name>
    </ligand>
</feature>
<dbReference type="InterPro" id="IPR002813">
    <property type="entry name" value="Arg_biosynth_ArgJ"/>
</dbReference>
<dbReference type="FunFam" id="3.30.2330.10:FF:000001">
    <property type="entry name" value="Arginine biosynthesis bifunctional protein ArgJ, mitochondrial"/>
    <property type="match status" value="1"/>
</dbReference>
<accession>A0A2K1NY42</accession>
<evidence type="ECO:0000313" key="14">
    <source>
        <dbReference type="EMBL" id="PNR95449.1"/>
    </source>
</evidence>
<evidence type="ECO:0000256" key="2">
    <source>
        <dbReference type="ARBA" id="ARBA00006774"/>
    </source>
</evidence>
<comment type="function">
    <text evidence="12 13">Catalyzes two activities which are involved in the cyclic version of arginine biosynthesis: the synthesis of N-acetylglutamate from glutamate and acetyl-CoA as the acetyl donor, and of ornithine by transacetylation between N(2)-acetylornithine and glutamate.</text>
</comment>
<feature type="chain" id="PRO_5023490011" description="Arginine biosynthesis bifunctional protein ArgJ alpha chain" evidence="13">
    <location>
        <begin position="1"/>
        <end position="190"/>
    </location>
</feature>
<keyword evidence="5 13" id="KW-0028">Amino-acid biosynthesis</keyword>
<dbReference type="HAMAP" id="MF_01106">
    <property type="entry name" value="ArgJ"/>
    <property type="match status" value="1"/>
</dbReference>
<evidence type="ECO:0000256" key="3">
    <source>
        <dbReference type="ARBA" id="ARBA00011475"/>
    </source>
</evidence>
<comment type="similarity">
    <text evidence="2 13">Belongs to the ArgJ family.</text>
</comment>
<dbReference type="PANTHER" id="PTHR23100">
    <property type="entry name" value="ARGININE BIOSYNTHESIS BIFUNCTIONAL PROTEIN ARGJ"/>
    <property type="match status" value="1"/>
</dbReference>
<keyword evidence="7 13" id="KW-0068">Autocatalytic cleavage</keyword>